<dbReference type="PANTHER" id="PTHR24056">
    <property type="entry name" value="CELL DIVISION PROTEIN KINASE"/>
    <property type="match status" value="1"/>
</dbReference>
<evidence type="ECO:0000256" key="5">
    <source>
        <dbReference type="ARBA" id="ARBA00022840"/>
    </source>
</evidence>
<dbReference type="SMART" id="SM00220">
    <property type="entry name" value="S_TKc"/>
    <property type="match status" value="1"/>
</dbReference>
<evidence type="ECO:0000256" key="6">
    <source>
        <dbReference type="PROSITE-ProRule" id="PRU10141"/>
    </source>
</evidence>
<name>A0AAX4P6Y5_9CHLO</name>
<feature type="region of interest" description="Disordered" evidence="8">
    <location>
        <begin position="1"/>
        <end position="47"/>
    </location>
</feature>
<dbReference type="PROSITE" id="PS00107">
    <property type="entry name" value="PROTEIN_KINASE_ATP"/>
    <property type="match status" value="1"/>
</dbReference>
<keyword evidence="7" id="KW-0723">Serine/threonine-protein kinase</keyword>
<dbReference type="Proteomes" id="UP001472866">
    <property type="component" value="Chromosome 04"/>
</dbReference>
<feature type="compositionally biased region" description="Basic and acidic residues" evidence="8">
    <location>
        <begin position="100"/>
        <end position="114"/>
    </location>
</feature>
<feature type="region of interest" description="Disordered" evidence="8">
    <location>
        <begin position="64"/>
        <end position="114"/>
    </location>
</feature>
<reference evidence="10 11" key="1">
    <citation type="submission" date="2024-03" db="EMBL/GenBank/DDBJ databases">
        <title>Complete genome sequence of the green alga Chloropicon roscoffensis RCC1871.</title>
        <authorList>
            <person name="Lemieux C."/>
            <person name="Pombert J.-F."/>
            <person name="Otis C."/>
            <person name="Turmel M."/>
        </authorList>
    </citation>
    <scope>NUCLEOTIDE SEQUENCE [LARGE SCALE GENOMIC DNA]</scope>
    <source>
        <strain evidence="10 11">RCC1871</strain>
    </source>
</reference>
<dbReference type="GO" id="GO:0005524">
    <property type="term" value="F:ATP binding"/>
    <property type="evidence" value="ECO:0007669"/>
    <property type="project" value="UniProtKB-UniRule"/>
</dbReference>
<dbReference type="InterPro" id="IPR008271">
    <property type="entry name" value="Ser/Thr_kinase_AS"/>
</dbReference>
<evidence type="ECO:0000256" key="1">
    <source>
        <dbReference type="ARBA" id="ARBA00006485"/>
    </source>
</evidence>
<evidence type="ECO:0000256" key="2">
    <source>
        <dbReference type="ARBA" id="ARBA00022679"/>
    </source>
</evidence>
<evidence type="ECO:0000256" key="7">
    <source>
        <dbReference type="RuleBase" id="RU000304"/>
    </source>
</evidence>
<dbReference type="Pfam" id="PF00069">
    <property type="entry name" value="Pkinase"/>
    <property type="match status" value="1"/>
</dbReference>
<dbReference type="EMBL" id="CP151504">
    <property type="protein sequence ID" value="WZN61868.1"/>
    <property type="molecule type" value="Genomic_DNA"/>
</dbReference>
<organism evidence="10 11">
    <name type="scientific">Chloropicon roscoffensis</name>
    <dbReference type="NCBI Taxonomy" id="1461544"/>
    <lineage>
        <taxon>Eukaryota</taxon>
        <taxon>Viridiplantae</taxon>
        <taxon>Chlorophyta</taxon>
        <taxon>Chloropicophyceae</taxon>
        <taxon>Chloropicales</taxon>
        <taxon>Chloropicaceae</taxon>
        <taxon>Chloropicon</taxon>
    </lineage>
</organism>
<dbReference type="GO" id="GO:0005634">
    <property type="term" value="C:nucleus"/>
    <property type="evidence" value="ECO:0007669"/>
    <property type="project" value="TreeGrafter"/>
</dbReference>
<evidence type="ECO:0000256" key="8">
    <source>
        <dbReference type="SAM" id="MobiDB-lite"/>
    </source>
</evidence>
<dbReference type="Gene3D" id="1.10.510.10">
    <property type="entry name" value="Transferase(Phosphotransferase) domain 1"/>
    <property type="match status" value="1"/>
</dbReference>
<keyword evidence="11" id="KW-1185">Reference proteome</keyword>
<proteinExistence type="inferred from homology"/>
<sequence length="460" mass="50800">MGEPMLEVRGWSVGSPCPSPMSSSSSCYHEGNRMGTHTTTTTTSTERGLRTRLLESFHRCAPPDFNAKTSSSLQQTKDEEEGDILDDIDDIDVEVGGDGRGGERGGREAGTSDRTLKGGRYGVVRMVGHGTFGEVLRCLDREDDNAVCAVKRVFLQKQVRSKESCYAATLDRALREPLTLQACAGDNVVGVRDHWHSPQVLSLALEFCDWDLRRLCQTRPELLQREIVLRLIACDLLTALTRCHEKGVVHRDVKPGNCLVHHSGMCKLGDFGQATFKGSYLRDGDGSEIEENEGARGGGGEAGDMTHAVSTRWYRAPELLYGSKCYDEKVDVWSLGMTLAELRRGGRGIARGESDIDQMSKVFRCFGTPNEVTWPEVALLPDYGKIIFDAVLDPDPLSCHFEECGASEDFVDLLSRMLRLDPKERWSCGDLLRHPFLSRGEKCPREELAREAAGAPGSKP</sequence>
<comment type="similarity">
    <text evidence="1">Belongs to the protein kinase superfamily. CMGC Ser/Thr protein kinase family. CDC2/CDKX subfamily.</text>
</comment>
<evidence type="ECO:0000259" key="9">
    <source>
        <dbReference type="PROSITE" id="PS50011"/>
    </source>
</evidence>
<dbReference type="PROSITE" id="PS00108">
    <property type="entry name" value="PROTEIN_KINASE_ST"/>
    <property type="match status" value="1"/>
</dbReference>
<dbReference type="GO" id="GO:0004674">
    <property type="term" value="F:protein serine/threonine kinase activity"/>
    <property type="evidence" value="ECO:0007669"/>
    <property type="project" value="UniProtKB-KW"/>
</dbReference>
<keyword evidence="4 10" id="KW-0418">Kinase</keyword>
<dbReference type="InterPro" id="IPR011009">
    <property type="entry name" value="Kinase-like_dom_sf"/>
</dbReference>
<evidence type="ECO:0000256" key="4">
    <source>
        <dbReference type="ARBA" id="ARBA00022777"/>
    </source>
</evidence>
<keyword evidence="2" id="KW-0808">Transferase</keyword>
<evidence type="ECO:0000313" key="10">
    <source>
        <dbReference type="EMBL" id="WZN61868.1"/>
    </source>
</evidence>
<dbReference type="SUPFAM" id="SSF56112">
    <property type="entry name" value="Protein kinase-like (PK-like)"/>
    <property type="match status" value="1"/>
</dbReference>
<feature type="compositionally biased region" description="Acidic residues" evidence="8">
    <location>
        <begin position="78"/>
        <end position="95"/>
    </location>
</feature>
<evidence type="ECO:0000256" key="3">
    <source>
        <dbReference type="ARBA" id="ARBA00022741"/>
    </source>
</evidence>
<feature type="binding site" evidence="6">
    <location>
        <position position="151"/>
    </location>
    <ligand>
        <name>ATP</name>
        <dbReference type="ChEBI" id="CHEBI:30616"/>
    </ligand>
</feature>
<keyword evidence="5 6" id="KW-0067">ATP-binding</keyword>
<keyword evidence="3 6" id="KW-0547">Nucleotide-binding</keyword>
<dbReference type="InterPro" id="IPR017441">
    <property type="entry name" value="Protein_kinase_ATP_BS"/>
</dbReference>
<gene>
    <name evidence="10" type="ORF">HKI87_04g34030</name>
</gene>
<dbReference type="InterPro" id="IPR000719">
    <property type="entry name" value="Prot_kinase_dom"/>
</dbReference>
<evidence type="ECO:0000313" key="11">
    <source>
        <dbReference type="Proteomes" id="UP001472866"/>
    </source>
</evidence>
<dbReference type="InterPro" id="IPR050108">
    <property type="entry name" value="CDK"/>
</dbReference>
<feature type="domain" description="Protein kinase" evidence="9">
    <location>
        <begin position="121"/>
        <end position="437"/>
    </location>
</feature>
<dbReference type="PROSITE" id="PS50011">
    <property type="entry name" value="PROTEIN_KINASE_DOM"/>
    <property type="match status" value="1"/>
</dbReference>
<dbReference type="AlphaFoldDB" id="A0AAX4P6Y5"/>
<protein>
    <submittedName>
        <fullName evidence="10">Cyclin-dependent protein kinase</fullName>
    </submittedName>
</protein>
<dbReference type="Gene3D" id="3.30.200.20">
    <property type="entry name" value="Phosphorylase Kinase, domain 1"/>
    <property type="match status" value="1"/>
</dbReference>
<accession>A0AAX4P6Y5</accession>
<feature type="compositionally biased region" description="Low complexity" evidence="8">
    <location>
        <begin position="35"/>
        <end position="46"/>
    </location>
</feature>